<organism evidence="2 3">
    <name type="scientific">Bradyrhizobium canariense</name>
    <dbReference type="NCBI Taxonomy" id="255045"/>
    <lineage>
        <taxon>Bacteria</taxon>
        <taxon>Pseudomonadati</taxon>
        <taxon>Pseudomonadota</taxon>
        <taxon>Alphaproteobacteria</taxon>
        <taxon>Hyphomicrobiales</taxon>
        <taxon>Nitrobacteraceae</taxon>
        <taxon>Bradyrhizobium</taxon>
    </lineage>
</organism>
<dbReference type="RefSeq" id="WP_100383360.1">
    <property type="nucleotide sequence ID" value="NZ_LT629750.1"/>
</dbReference>
<evidence type="ECO:0000256" key="1">
    <source>
        <dbReference type="ARBA" id="ARBA00022723"/>
    </source>
</evidence>
<dbReference type="Pfam" id="PF26233">
    <property type="entry name" value="NicX"/>
    <property type="match status" value="1"/>
</dbReference>
<dbReference type="PANTHER" id="PTHR34448:SF1">
    <property type="entry name" value="BLL6088 PROTEIN"/>
    <property type="match status" value="1"/>
</dbReference>
<protein>
    <submittedName>
        <fullName evidence="2">2,5-dihydroxypyridine 5,6-dioxygenase</fullName>
    </submittedName>
</protein>
<dbReference type="GO" id="GO:0046872">
    <property type="term" value="F:metal ion binding"/>
    <property type="evidence" value="ECO:0007669"/>
    <property type="project" value="UniProtKB-KW"/>
</dbReference>
<accession>A0A1H1V4Z7</accession>
<proteinExistence type="predicted"/>
<dbReference type="EMBL" id="LT629750">
    <property type="protein sequence ID" value="SDS79874.1"/>
    <property type="molecule type" value="Genomic_DNA"/>
</dbReference>
<dbReference type="GO" id="GO:0051213">
    <property type="term" value="F:dioxygenase activity"/>
    <property type="evidence" value="ECO:0007669"/>
    <property type="project" value="UniProtKB-KW"/>
</dbReference>
<dbReference type="SUPFAM" id="SSF144052">
    <property type="entry name" value="Thermophilic metalloprotease-like"/>
    <property type="match status" value="1"/>
</dbReference>
<keyword evidence="3" id="KW-1185">Reference proteome</keyword>
<keyword evidence="2" id="KW-0560">Oxidoreductase</keyword>
<sequence>MSRQRVDVEMLELFKAELALCKVKEGEVVAVLSGGEDQPEYAQTFMLAAQSLGATTFHLNVPKYGQSKVAGLQGRHALTGNQPAIDTLKRVDMVIDLLGLLFSREQAEIQEAGTRILRVMEPFHILKKMFPTEDLRRRTELSRSLLQSASKMRITSPGGTDVTYGLKQYPVISEYGYTDEPGRWDHFPSGFAFTQATDGDVNGTVVLMPGDILCAFKRYIQSPVTLTVKDGYIVDLKGEGTDALLIKNYIDSFGDPRGWAISHIGWGSNERATWHHIAASQQLSSEHIMNALSFYGNVLFSTGPNTELGGTNDTPCHLDIPLRDCSLWLDDLHILDRGEFAYPELKAPGH</sequence>
<name>A0A1H1V4Z7_9BRAD</name>
<dbReference type="Proteomes" id="UP000243904">
    <property type="component" value="Chromosome I"/>
</dbReference>
<keyword evidence="2" id="KW-0223">Dioxygenase</keyword>
<evidence type="ECO:0000313" key="2">
    <source>
        <dbReference type="EMBL" id="SDS79874.1"/>
    </source>
</evidence>
<dbReference type="AlphaFoldDB" id="A0A1H1V4Z7"/>
<dbReference type="PANTHER" id="PTHR34448">
    <property type="entry name" value="AMINOPEPTIDASE"/>
    <property type="match status" value="1"/>
</dbReference>
<evidence type="ECO:0000313" key="3">
    <source>
        <dbReference type="Proteomes" id="UP000243904"/>
    </source>
</evidence>
<gene>
    <name evidence="2" type="ORF">SAMN05444158_3253</name>
</gene>
<dbReference type="InterPro" id="IPR058739">
    <property type="entry name" value="NicX"/>
</dbReference>
<dbReference type="InterPro" id="IPR052170">
    <property type="entry name" value="M29_Exopeptidase"/>
</dbReference>
<reference evidence="3" key="1">
    <citation type="submission" date="2016-10" db="EMBL/GenBank/DDBJ databases">
        <authorList>
            <person name="Varghese N."/>
            <person name="Submissions S."/>
        </authorList>
    </citation>
    <scope>NUCLEOTIDE SEQUENCE [LARGE SCALE GENOMIC DNA]</scope>
    <source>
        <strain evidence="3">GAS369</strain>
    </source>
</reference>
<keyword evidence="1" id="KW-0479">Metal-binding</keyword>